<dbReference type="InterPro" id="IPR003114">
    <property type="entry name" value="Phox_assoc"/>
</dbReference>
<dbReference type="PANTHER" id="PTHR22775:SF3">
    <property type="entry name" value="SORTING NEXIN-13"/>
    <property type="match status" value="1"/>
</dbReference>
<feature type="compositionally biased region" description="Low complexity" evidence="3">
    <location>
        <begin position="681"/>
        <end position="696"/>
    </location>
</feature>
<dbReference type="InterPro" id="IPR013937">
    <property type="entry name" value="Sorting_nexin_C"/>
</dbReference>
<comment type="similarity">
    <text evidence="1">Belongs to the sorting nexin family.</text>
</comment>
<keyword evidence="2" id="KW-0175">Coiled coil</keyword>
<sequence>MSQKRLSIPTVVFATCCSVVFGIFLRKNYTAQVAFESFFLGVFVCAVLSLAAVGYFYKHTSPRSENLRRYRPVRFPAYTFTVAEAWQRELELLSADKPSSTPLYPPSFVISGSLDIIIEYILRDFILSWYSQISVDTSFPAQVENTIRSTVERIRDRLLQIDLVDFTMLKIIPIVTKHVSDFATAETALRGKHLNKQFTESRELDIALASKYANGELHPAASLKAPDPKIATKEWIRKLVGSILPYILPEREAQSRAVFILVQEIVACSVILPVISALEEPDTWNQIIEKYASSTLQDRKAVQRLRAALDKHANPVTNKSQQPIVRLTAKSDERTYEKFVRSIRRCTLLSEARRLRYDITIQLKRALIDGNDDLFIRRLKNARRLIDLKIMDLTNENLSPSKRKGVKATPSQTPHNDPRENYTIQQLLQSSAGLSYFMEFMDRQRRTVLLQFYLVVNGFKNPLEEDTDDSDGDSESAVTWSTSETWSSADKDDIHQIYNSYFNASLIELPQAYKDDVKKFLDNKDSTPHDYRSARRAILRAQREVYDILQEEDLPKFKTSDIFLKYLTSTDPESETQKGTVDDYHVGLLDDPNDIEVNDNLNIDPEYMAVDRKSLDMDQDGLSISVQPEDDVVQAVQAAFDDIMQSRPAADDASSNRSATSSNPKAPSSNEDAVPETPGTSESPRSSLESSRINSLDPVDTAHTSKSAASSYLRSDLFGTTNNNENNIFPSESALFEETSREIFSDDSYSSEDEIDTAVTDDMGDEAASSIHRADPGDLGLTEAIEHITDDINKLMNQDAVVETLLKKAELTNNVADLRILKKSKASVEREIRRKELQRQQYIVQESDNGLYGRSSIRIQTAVSGSDKGSKAYALYIIEVQRFGYGGSLSATWIVARRYSEFFQLHQHLRRQFPQVNDIDFPKKGVTMLKFQKSFIEGRKAGLEAYLRALLHIPAVCHSRELRAFLSSQEFHGYEREEGMHTSRTDTTTGNVSAATAAAAAVAAATAAANGKTGKRHGSHRSQPGDLVARLYNTLSDGVDDIFGNFIVDYATQIPGAIYNAATLQQNEKNTAKNSAARYARTRGTDNSSTATQKGSSMLNDSMSAKNSDARSALSRQQTHVQLQQMPRSSESIGYGAEDHHEIAEVEAELNSYEEASNSKSGEVPFIKPICDLFLELFDLNKGNNWLRGRASVVVLQQLLGGTIERKIREQIDGIAEEGMVINVINSVRERVWPNGSRTTERIVRSPKEQAKTKSDASFLLTTLVQDLAAKVVGSSNARHASRRLFAMLQNKILNLHVVCLIVDEVVQELFSEIEKR</sequence>
<dbReference type="Pfam" id="PF08628">
    <property type="entry name" value="Nexin_C"/>
    <property type="match status" value="1"/>
</dbReference>
<dbReference type="InterPro" id="IPR001683">
    <property type="entry name" value="PX_dom"/>
</dbReference>
<dbReference type="RefSeq" id="XP_056040989.1">
    <property type="nucleotide sequence ID" value="XM_056189745.1"/>
</dbReference>
<dbReference type="EMBL" id="JARPMG010000011">
    <property type="protein sequence ID" value="KAJ8097539.1"/>
    <property type="molecule type" value="Genomic_DNA"/>
</dbReference>
<dbReference type="Gene3D" id="1.10.167.10">
    <property type="entry name" value="Regulator of G-protein Signalling 4, domain 2"/>
    <property type="match status" value="1"/>
</dbReference>
<dbReference type="Pfam" id="PF00787">
    <property type="entry name" value="PX"/>
    <property type="match status" value="1"/>
</dbReference>
<evidence type="ECO:0000313" key="8">
    <source>
        <dbReference type="EMBL" id="KAJ8097539.1"/>
    </source>
</evidence>
<evidence type="ECO:0000313" key="9">
    <source>
        <dbReference type="Proteomes" id="UP001217417"/>
    </source>
</evidence>
<feature type="compositionally biased region" description="Polar residues" evidence="3">
    <location>
        <begin position="653"/>
        <end position="671"/>
    </location>
</feature>
<keyword evidence="4" id="KW-0472">Membrane</keyword>
<dbReference type="SMART" id="SM00313">
    <property type="entry name" value="PXA"/>
    <property type="match status" value="1"/>
</dbReference>
<keyword evidence="4" id="KW-0812">Transmembrane</keyword>
<feature type="domain" description="RGS" evidence="5">
    <location>
        <begin position="423"/>
        <end position="567"/>
    </location>
</feature>
<keyword evidence="9" id="KW-1185">Reference proteome</keyword>
<comment type="caution">
    <text evidence="8">The sequence shown here is derived from an EMBL/GenBank/DDBJ whole genome shotgun (WGS) entry which is preliminary data.</text>
</comment>
<dbReference type="PROSITE" id="PS51207">
    <property type="entry name" value="PXA"/>
    <property type="match status" value="1"/>
</dbReference>
<dbReference type="InterPro" id="IPR036871">
    <property type="entry name" value="PX_dom_sf"/>
</dbReference>
<evidence type="ECO:0000256" key="3">
    <source>
        <dbReference type="SAM" id="MobiDB-lite"/>
    </source>
</evidence>
<feature type="coiled-coil region" evidence="2">
    <location>
        <begin position="818"/>
        <end position="845"/>
    </location>
</feature>
<reference evidence="8" key="1">
    <citation type="submission" date="2023-03" db="EMBL/GenBank/DDBJ databases">
        <title>Near-Complete genome sequence of Lipomyces tetrasporous NRRL Y-64009, an oleaginous yeast capable of growing on lignocellulosic hydrolysates.</title>
        <authorList>
            <consortium name="Lawrence Berkeley National Laboratory"/>
            <person name="Jagtap S.S."/>
            <person name="Liu J.-J."/>
            <person name="Walukiewicz H.E."/>
            <person name="Pangilinan J."/>
            <person name="Lipzen A."/>
            <person name="Ahrendt S."/>
            <person name="Koriabine M."/>
            <person name="Cobaugh K."/>
            <person name="Salamov A."/>
            <person name="Yoshinaga Y."/>
            <person name="Ng V."/>
            <person name="Daum C."/>
            <person name="Grigoriev I.V."/>
            <person name="Slininger P.J."/>
            <person name="Dien B.S."/>
            <person name="Jin Y.-S."/>
            <person name="Rao C.V."/>
        </authorList>
    </citation>
    <scope>NUCLEOTIDE SEQUENCE</scope>
    <source>
        <strain evidence="8">NRRL Y-64009</strain>
    </source>
</reference>
<dbReference type="SMART" id="SM00315">
    <property type="entry name" value="RGS"/>
    <property type="match status" value="1"/>
</dbReference>
<feature type="region of interest" description="Disordered" evidence="3">
    <location>
        <begin position="647"/>
        <end position="708"/>
    </location>
</feature>
<accession>A0AAD7VQF5</accession>
<dbReference type="GeneID" id="80884911"/>
<dbReference type="PANTHER" id="PTHR22775">
    <property type="entry name" value="SORTING NEXIN"/>
    <property type="match status" value="1"/>
</dbReference>
<feature type="transmembrane region" description="Helical" evidence="4">
    <location>
        <begin position="6"/>
        <end position="25"/>
    </location>
</feature>
<dbReference type="Gene3D" id="3.30.1520.10">
    <property type="entry name" value="Phox-like domain"/>
    <property type="match status" value="1"/>
</dbReference>
<feature type="compositionally biased region" description="Polar residues" evidence="3">
    <location>
        <begin position="1114"/>
        <end position="1132"/>
    </location>
</feature>
<organism evidence="8 9">
    <name type="scientific">Lipomyces tetrasporus</name>
    <dbReference type="NCBI Taxonomy" id="54092"/>
    <lineage>
        <taxon>Eukaryota</taxon>
        <taxon>Fungi</taxon>
        <taxon>Dikarya</taxon>
        <taxon>Ascomycota</taxon>
        <taxon>Saccharomycotina</taxon>
        <taxon>Lipomycetes</taxon>
        <taxon>Lipomycetales</taxon>
        <taxon>Lipomycetaceae</taxon>
        <taxon>Lipomyces</taxon>
    </lineage>
</organism>
<evidence type="ECO:0000256" key="4">
    <source>
        <dbReference type="SAM" id="Phobius"/>
    </source>
</evidence>
<feature type="transmembrane region" description="Helical" evidence="4">
    <location>
        <begin position="37"/>
        <end position="57"/>
    </location>
</feature>
<gene>
    <name evidence="8" type="ORF">POJ06DRAFT_278359</name>
</gene>
<dbReference type="PROSITE" id="PS50132">
    <property type="entry name" value="RGS"/>
    <property type="match status" value="1"/>
</dbReference>
<evidence type="ECO:0000259" key="5">
    <source>
        <dbReference type="PROSITE" id="PS50132"/>
    </source>
</evidence>
<feature type="compositionally biased region" description="Polar residues" evidence="3">
    <location>
        <begin position="1085"/>
        <end position="1107"/>
    </location>
</feature>
<evidence type="ECO:0000256" key="1">
    <source>
        <dbReference type="ARBA" id="ARBA00010883"/>
    </source>
</evidence>
<dbReference type="InterPro" id="IPR044926">
    <property type="entry name" value="RGS_subdomain_2"/>
</dbReference>
<dbReference type="SUPFAM" id="SSF48097">
    <property type="entry name" value="Regulator of G-protein signaling, RGS"/>
    <property type="match status" value="1"/>
</dbReference>
<dbReference type="InterPro" id="IPR036305">
    <property type="entry name" value="RGS_sf"/>
</dbReference>
<keyword evidence="4" id="KW-1133">Transmembrane helix</keyword>
<dbReference type="PROSITE" id="PS50195">
    <property type="entry name" value="PX"/>
    <property type="match status" value="1"/>
</dbReference>
<dbReference type="InterPro" id="IPR016137">
    <property type="entry name" value="RGS"/>
</dbReference>
<dbReference type="CDD" id="cd06876">
    <property type="entry name" value="PX_MDM1p"/>
    <property type="match status" value="1"/>
</dbReference>
<feature type="region of interest" description="Disordered" evidence="3">
    <location>
        <begin position="399"/>
        <end position="419"/>
    </location>
</feature>
<dbReference type="SUPFAM" id="SSF64268">
    <property type="entry name" value="PX domain"/>
    <property type="match status" value="1"/>
</dbReference>
<protein>
    <submittedName>
        <fullName evidence="8">PXA domain-containing protein</fullName>
    </submittedName>
</protein>
<dbReference type="SMART" id="SM00312">
    <property type="entry name" value="PX"/>
    <property type="match status" value="1"/>
</dbReference>
<dbReference type="GO" id="GO:0035091">
    <property type="term" value="F:phosphatidylinositol binding"/>
    <property type="evidence" value="ECO:0007669"/>
    <property type="project" value="InterPro"/>
</dbReference>
<feature type="region of interest" description="Disordered" evidence="3">
    <location>
        <begin position="1070"/>
        <end position="1133"/>
    </location>
</feature>
<feature type="domain" description="PX" evidence="6">
    <location>
        <begin position="854"/>
        <end position="973"/>
    </location>
</feature>
<evidence type="ECO:0000259" key="6">
    <source>
        <dbReference type="PROSITE" id="PS50195"/>
    </source>
</evidence>
<feature type="domain" description="PXA" evidence="7">
    <location>
        <begin position="107"/>
        <end position="296"/>
    </location>
</feature>
<dbReference type="Pfam" id="PF00615">
    <property type="entry name" value="RGS"/>
    <property type="match status" value="1"/>
</dbReference>
<dbReference type="Proteomes" id="UP001217417">
    <property type="component" value="Unassembled WGS sequence"/>
</dbReference>
<proteinExistence type="inferred from homology"/>
<name>A0AAD7VQF5_9ASCO</name>
<dbReference type="Pfam" id="PF02194">
    <property type="entry name" value="PXA"/>
    <property type="match status" value="1"/>
</dbReference>
<evidence type="ECO:0000259" key="7">
    <source>
        <dbReference type="PROSITE" id="PS51207"/>
    </source>
</evidence>
<evidence type="ECO:0000256" key="2">
    <source>
        <dbReference type="SAM" id="Coils"/>
    </source>
</evidence>